<reference evidence="4 5" key="1">
    <citation type="journal article" date="2011" name="J. Bacteriol.">
        <title>Complete genome sequence of seawater bacterium Glaciecola nitratireducens FR1064T.</title>
        <authorList>
            <person name="Bian F."/>
            <person name="Qin Q.L."/>
            <person name="Xie B.B."/>
            <person name="Shu Y.L."/>
            <person name="Zhang X.Y."/>
            <person name="Yu Y."/>
            <person name="Chen B."/>
            <person name="Chen X.L."/>
            <person name="Zhou B.C."/>
            <person name="Zhang Y.Z."/>
        </authorList>
    </citation>
    <scope>NUCLEOTIDE SEQUENCE [LARGE SCALE GENOMIC DNA]</scope>
    <source>
        <strain evidence="5">JCM 12485 / KCTC 12276 / FR1064</strain>
    </source>
</reference>
<dbReference type="AlphaFoldDB" id="G4QEH9"/>
<dbReference type="STRING" id="1085623.GNIT_0588"/>
<dbReference type="CDD" id="cd01948">
    <property type="entry name" value="EAL"/>
    <property type="match status" value="1"/>
</dbReference>
<dbReference type="SUPFAM" id="SSF55073">
    <property type="entry name" value="Nucleotide cyclase"/>
    <property type="match status" value="1"/>
</dbReference>
<dbReference type="Pfam" id="PF13185">
    <property type="entry name" value="GAF_2"/>
    <property type="match status" value="1"/>
</dbReference>
<evidence type="ECO:0000313" key="5">
    <source>
        <dbReference type="Proteomes" id="UP000009282"/>
    </source>
</evidence>
<dbReference type="InterPro" id="IPR003018">
    <property type="entry name" value="GAF"/>
</dbReference>
<evidence type="ECO:0000259" key="2">
    <source>
        <dbReference type="PROSITE" id="PS50883"/>
    </source>
</evidence>
<dbReference type="Proteomes" id="UP000009282">
    <property type="component" value="Chromosome"/>
</dbReference>
<dbReference type="FunFam" id="3.30.70.270:FF:000001">
    <property type="entry name" value="Diguanylate cyclase domain protein"/>
    <property type="match status" value="1"/>
</dbReference>
<dbReference type="EMBL" id="CP003060">
    <property type="protein sequence ID" value="AEP28742.1"/>
    <property type="molecule type" value="Genomic_DNA"/>
</dbReference>
<dbReference type="InterPro" id="IPR035919">
    <property type="entry name" value="EAL_sf"/>
</dbReference>
<dbReference type="PANTHER" id="PTHR44757">
    <property type="entry name" value="DIGUANYLATE CYCLASE DGCP"/>
    <property type="match status" value="1"/>
</dbReference>
<proteinExistence type="predicted"/>
<dbReference type="InterPro" id="IPR029016">
    <property type="entry name" value="GAF-like_dom_sf"/>
</dbReference>
<dbReference type="InterPro" id="IPR000160">
    <property type="entry name" value="GGDEF_dom"/>
</dbReference>
<dbReference type="SMART" id="SM00065">
    <property type="entry name" value="GAF"/>
    <property type="match status" value="2"/>
</dbReference>
<dbReference type="SUPFAM" id="SSF141868">
    <property type="entry name" value="EAL domain-like"/>
    <property type="match status" value="1"/>
</dbReference>
<dbReference type="Pfam" id="PF00990">
    <property type="entry name" value="GGDEF"/>
    <property type="match status" value="1"/>
</dbReference>
<evidence type="ECO:0000313" key="4">
    <source>
        <dbReference type="EMBL" id="AEP28742.1"/>
    </source>
</evidence>
<dbReference type="Gene3D" id="3.30.70.270">
    <property type="match status" value="1"/>
</dbReference>
<evidence type="ECO:0000259" key="3">
    <source>
        <dbReference type="PROSITE" id="PS50887"/>
    </source>
</evidence>
<name>G4QEH9_GLANF</name>
<dbReference type="HOGENOM" id="CLU_000445_70_20_6"/>
<dbReference type="NCBIfam" id="TIGR00254">
    <property type="entry name" value="GGDEF"/>
    <property type="match status" value="1"/>
</dbReference>
<dbReference type="RefSeq" id="WP_014107619.1">
    <property type="nucleotide sequence ID" value="NC_016041.1"/>
</dbReference>
<dbReference type="SUPFAM" id="SSF55781">
    <property type="entry name" value="GAF domain-like"/>
    <property type="match status" value="2"/>
</dbReference>
<feature type="domain" description="EAL" evidence="2">
    <location>
        <begin position="544"/>
        <end position="799"/>
    </location>
</feature>
<dbReference type="PROSITE" id="PS50887">
    <property type="entry name" value="GGDEF"/>
    <property type="match status" value="1"/>
</dbReference>
<dbReference type="InterPro" id="IPR001633">
    <property type="entry name" value="EAL_dom"/>
</dbReference>
<organism evidence="4 5">
    <name type="scientific">Glaciecola nitratireducens (strain JCM 12485 / KCTC 12276 / FR1064)</name>
    <dbReference type="NCBI Taxonomy" id="1085623"/>
    <lineage>
        <taxon>Bacteria</taxon>
        <taxon>Pseudomonadati</taxon>
        <taxon>Pseudomonadota</taxon>
        <taxon>Gammaproteobacteria</taxon>
        <taxon>Alteromonadales</taxon>
        <taxon>Alteromonadaceae</taxon>
        <taxon>Brumicola</taxon>
    </lineage>
</organism>
<dbReference type="Gene3D" id="3.30.450.40">
    <property type="match status" value="2"/>
</dbReference>
<accession>G4QEH9</accession>
<dbReference type="Pfam" id="PF00563">
    <property type="entry name" value="EAL"/>
    <property type="match status" value="1"/>
</dbReference>
<evidence type="ECO:0000256" key="1">
    <source>
        <dbReference type="ARBA" id="ARBA00001946"/>
    </source>
</evidence>
<dbReference type="PROSITE" id="PS50883">
    <property type="entry name" value="EAL"/>
    <property type="match status" value="1"/>
</dbReference>
<sequence length="808" mass="91121">MSDEKNLVDSEATHFKVVSEFAAKILSLNTESDVLWYLTHNVVSKLGFEDVVVYIFDEERQVLEQKAAFGSKAGENYSVIEPIELKLGQGVVGKVAETRTTMIIDDTRLCKDYLVDDKKRLSELAVPLLDNDHLVGVIDSEHRESNYFTENHVKTLVAVASIAATKISQNRSLSKLQETVSKLEQSSKIQDALFEIAELIFETENMAEFYQQLHAKISNLTFAKNFFIALSTSDGKSFTIPYCVDEVDDVPDNETTIMIDNPPSITGYVLQTNEALLVYKDDIERKLKEKLIYVKGSLPEAWLGVPFGNDSLRGIVVVQSYDEQFAFTEKDKLLLTFVAKHIRNAIERMQARSELTNLALHDPLTQLPNRILFNDRLDRALIDLERRQCNIVALLFLDLDKFKFVNDKHGHFIGDQLLKTCAERLNRCVRESDTVCRQGGDEFVVLLVNIDNEQNIHDIASDIARAISEPIIIEDTELTISTSIGVTYCKPTHKNSRKNHGESKKKTPEKMFLEADEAMYQAKENGRNQVCFYQAKEGGDNFSSFDLDSEFKQALVEDQLYLVFQPIIDIQSGLVIGGESLIRWEHPKFGNMPPVSFLPELEKGNQIVALDEYVVWTSIQNLKAWHDKWPKHFRSLNVNVSGKGFNSESIMQILESTYHTFPEVLNYLTIELTERSIVANVAETQITMQKIREMGVKLALDDFGTGYSSLSYLHQFKFDVLKIDKSFISNHKADSGENIILEAIVNLANALGIKTTAEGIETAEQLLSMKALGCNSGQGYFLSRPVEKSVFVGILLDGLAVLNQQTDA</sequence>
<dbReference type="GO" id="GO:0003824">
    <property type="term" value="F:catalytic activity"/>
    <property type="evidence" value="ECO:0007669"/>
    <property type="project" value="UniProtKB-ARBA"/>
</dbReference>
<dbReference type="InterPro" id="IPR043128">
    <property type="entry name" value="Rev_trsase/Diguanyl_cyclase"/>
</dbReference>
<comment type="cofactor">
    <cofactor evidence="1">
        <name>Mg(2+)</name>
        <dbReference type="ChEBI" id="CHEBI:18420"/>
    </cofactor>
</comment>
<dbReference type="InterPro" id="IPR029787">
    <property type="entry name" value="Nucleotide_cyclase"/>
</dbReference>
<dbReference type="Gene3D" id="3.20.20.450">
    <property type="entry name" value="EAL domain"/>
    <property type="match status" value="1"/>
</dbReference>
<feature type="domain" description="GGDEF" evidence="3">
    <location>
        <begin position="390"/>
        <end position="535"/>
    </location>
</feature>
<dbReference type="eggNOG" id="COG5001">
    <property type="taxonomic scope" value="Bacteria"/>
</dbReference>
<dbReference type="KEGG" id="gni:GNIT_0588"/>
<dbReference type="OrthoDB" id="9804951at2"/>
<protein>
    <submittedName>
        <fullName evidence="4">Diguanylate cyclase/phosphodiesterase with GAF sensor</fullName>
    </submittedName>
</protein>
<dbReference type="InterPro" id="IPR052155">
    <property type="entry name" value="Biofilm_reg_signaling"/>
</dbReference>
<dbReference type="PANTHER" id="PTHR44757:SF2">
    <property type="entry name" value="BIOFILM ARCHITECTURE MAINTENANCE PROTEIN MBAA"/>
    <property type="match status" value="1"/>
</dbReference>
<dbReference type="SMART" id="SM00267">
    <property type="entry name" value="GGDEF"/>
    <property type="match status" value="1"/>
</dbReference>
<dbReference type="SMART" id="SM00052">
    <property type="entry name" value="EAL"/>
    <property type="match status" value="1"/>
</dbReference>
<keyword evidence="5" id="KW-1185">Reference proteome</keyword>
<gene>
    <name evidence="4" type="ordered locus">GNIT_0588</name>
</gene>
<dbReference type="CDD" id="cd01949">
    <property type="entry name" value="GGDEF"/>
    <property type="match status" value="1"/>
</dbReference>